<dbReference type="EMBL" id="BGZK01000419">
    <property type="protein sequence ID" value="GBP42495.1"/>
    <property type="molecule type" value="Genomic_DNA"/>
</dbReference>
<comment type="caution">
    <text evidence="1">The sequence shown here is derived from an EMBL/GenBank/DDBJ whole genome shotgun (WGS) entry which is preliminary data.</text>
</comment>
<accession>A0A4C1VXD9</accession>
<organism evidence="1 2">
    <name type="scientific">Eumeta variegata</name>
    <name type="common">Bagworm moth</name>
    <name type="synonym">Eumeta japonica</name>
    <dbReference type="NCBI Taxonomy" id="151549"/>
    <lineage>
        <taxon>Eukaryota</taxon>
        <taxon>Metazoa</taxon>
        <taxon>Ecdysozoa</taxon>
        <taxon>Arthropoda</taxon>
        <taxon>Hexapoda</taxon>
        <taxon>Insecta</taxon>
        <taxon>Pterygota</taxon>
        <taxon>Neoptera</taxon>
        <taxon>Endopterygota</taxon>
        <taxon>Lepidoptera</taxon>
        <taxon>Glossata</taxon>
        <taxon>Ditrysia</taxon>
        <taxon>Tineoidea</taxon>
        <taxon>Psychidae</taxon>
        <taxon>Oiketicinae</taxon>
        <taxon>Eumeta</taxon>
    </lineage>
</organism>
<keyword evidence="2" id="KW-1185">Reference proteome</keyword>
<dbReference type="AlphaFoldDB" id="A0A4C1VXD9"/>
<protein>
    <submittedName>
        <fullName evidence="1">Uncharacterized protein</fullName>
    </submittedName>
</protein>
<evidence type="ECO:0000313" key="2">
    <source>
        <dbReference type="Proteomes" id="UP000299102"/>
    </source>
</evidence>
<name>A0A4C1VXD9_EUMVA</name>
<dbReference type="Proteomes" id="UP000299102">
    <property type="component" value="Unassembled WGS sequence"/>
</dbReference>
<evidence type="ECO:0000313" key="1">
    <source>
        <dbReference type="EMBL" id="GBP42495.1"/>
    </source>
</evidence>
<sequence>MVNSFKTEPTPDDLDSTRLLDAFRLIYQNVHYPVRARGRRRSTGCRVPSIIFISCGNSGLHYCSFHRNRFYKMLNFFYNTWKVKRDCEPHKEGGLRRLGFSQLRTSHRCVAGLFDRNRISDGGGVGRLRRSGAPELSLTARNSTAKAVT</sequence>
<gene>
    <name evidence="1" type="ORF">EVAR_29298_1</name>
</gene>
<reference evidence="1 2" key="1">
    <citation type="journal article" date="2019" name="Commun. Biol.">
        <title>The bagworm genome reveals a unique fibroin gene that provides high tensile strength.</title>
        <authorList>
            <person name="Kono N."/>
            <person name="Nakamura H."/>
            <person name="Ohtoshi R."/>
            <person name="Tomita M."/>
            <person name="Numata K."/>
            <person name="Arakawa K."/>
        </authorList>
    </citation>
    <scope>NUCLEOTIDE SEQUENCE [LARGE SCALE GENOMIC DNA]</scope>
</reference>
<proteinExistence type="predicted"/>